<evidence type="ECO:0000313" key="3">
    <source>
        <dbReference type="EMBL" id="PZQ99276.1"/>
    </source>
</evidence>
<evidence type="ECO:0000259" key="2">
    <source>
        <dbReference type="Pfam" id="PF01939"/>
    </source>
</evidence>
<dbReference type="Pfam" id="PF01939">
    <property type="entry name" value="NucS_C"/>
    <property type="match status" value="1"/>
</dbReference>
<feature type="domain" description="Endonuclease NucS C-terminal" evidence="2">
    <location>
        <begin position="127"/>
        <end position="213"/>
    </location>
</feature>
<dbReference type="InterPro" id="IPR048301">
    <property type="entry name" value="NucS_C"/>
</dbReference>
<dbReference type="Proteomes" id="UP000248975">
    <property type="component" value="Unassembled WGS sequence"/>
</dbReference>
<sequence length="240" mass="27323">MREDEYRKSLSGRDLADKTRDQRIYALKRLEKHYETELDQEYQRDGLRSILSSLTYSSIDSREGRENPSRLPIDPDKLRTHLAWYKSHLTDYLRFLGGNSETLATEEKFDEAAEEILEAASQTFGLERDLQAALRQNITQLEDGLSIVDGNSERRVEAGFIDILAQDKEGCPVIIELKAGTSRPEAIAQILAYMSCAAEEGTNRVRGILIAAEHHPRVILAAKAIPNLSLKSYRYRFEFS</sequence>
<evidence type="ECO:0000313" key="4">
    <source>
        <dbReference type="Proteomes" id="UP000248975"/>
    </source>
</evidence>
<comment type="caution">
    <text evidence="3">The sequence shown here is derived from an EMBL/GenBank/DDBJ whole genome shotgun (WGS) entry which is preliminary data.</text>
</comment>
<evidence type="ECO:0000256" key="1">
    <source>
        <dbReference type="ARBA" id="ARBA00023125"/>
    </source>
</evidence>
<dbReference type="CDD" id="cd22341">
    <property type="entry name" value="NucS-like"/>
    <property type="match status" value="1"/>
</dbReference>
<dbReference type="GO" id="GO:0004519">
    <property type="term" value="F:endonuclease activity"/>
    <property type="evidence" value="ECO:0007669"/>
    <property type="project" value="InterPro"/>
</dbReference>
<organism evidence="3 4">
    <name type="scientific">Cereibacter sphaeroides</name>
    <name type="common">Rhodobacter sphaeroides</name>
    <dbReference type="NCBI Taxonomy" id="1063"/>
    <lineage>
        <taxon>Bacteria</taxon>
        <taxon>Pseudomonadati</taxon>
        <taxon>Pseudomonadota</taxon>
        <taxon>Alphaproteobacteria</taxon>
        <taxon>Rhodobacterales</taxon>
        <taxon>Paracoccaceae</taxon>
        <taxon>Cereibacter</taxon>
    </lineage>
</organism>
<dbReference type="InterPro" id="IPR002793">
    <property type="entry name" value="Endonuclease_NucS"/>
</dbReference>
<dbReference type="Gene3D" id="3.40.1350.10">
    <property type="match status" value="1"/>
</dbReference>
<accession>A0A2W5SBP4</accession>
<dbReference type="PANTHER" id="PTHR38814">
    <property type="entry name" value="ENDONUCLEASE NUCS"/>
    <property type="match status" value="1"/>
</dbReference>
<gene>
    <name evidence="3" type="ORF">DI533_00800</name>
</gene>
<dbReference type="EMBL" id="QFQS01000001">
    <property type="protein sequence ID" value="PZQ99276.1"/>
    <property type="molecule type" value="Genomic_DNA"/>
</dbReference>
<dbReference type="AlphaFoldDB" id="A0A2W5SBP4"/>
<proteinExistence type="predicted"/>
<protein>
    <submittedName>
        <fullName evidence="3">DUF91 domain-containing protein</fullName>
    </submittedName>
</protein>
<dbReference type="InterPro" id="IPR011856">
    <property type="entry name" value="tRNA_endonuc-like_dom_sf"/>
</dbReference>
<dbReference type="GO" id="GO:0003677">
    <property type="term" value="F:DNA binding"/>
    <property type="evidence" value="ECO:0007669"/>
    <property type="project" value="UniProtKB-KW"/>
</dbReference>
<reference evidence="3 4" key="1">
    <citation type="submission" date="2017-08" db="EMBL/GenBank/DDBJ databases">
        <title>Infants hospitalized years apart are colonized by the same room-sourced microbial strains.</title>
        <authorList>
            <person name="Brooks B."/>
            <person name="Olm M.R."/>
            <person name="Firek B.A."/>
            <person name="Baker R."/>
            <person name="Thomas B.C."/>
            <person name="Morowitz M.J."/>
            <person name="Banfield J.F."/>
        </authorList>
    </citation>
    <scope>NUCLEOTIDE SEQUENCE [LARGE SCALE GENOMIC DNA]</scope>
    <source>
        <strain evidence="3">S2_003_000_R2_11</strain>
    </source>
</reference>
<dbReference type="PANTHER" id="PTHR38814:SF1">
    <property type="entry name" value="ENDONUCLEASE NUCS"/>
    <property type="match status" value="1"/>
</dbReference>
<keyword evidence="1" id="KW-0238">DNA-binding</keyword>
<name>A0A2W5SBP4_CERSP</name>